<reference evidence="1 2" key="1">
    <citation type="submission" date="2019-05" db="EMBL/GenBank/DDBJ databases">
        <title>The compact genome of Giardia muris reveals important steps in the evolution of intestinal protozoan parasites.</title>
        <authorList>
            <person name="Xu F."/>
            <person name="Jimenez-Gonzalez A."/>
            <person name="Einarsson E."/>
            <person name="Astvaldsson A."/>
            <person name="Peirasmaki D."/>
            <person name="Eckmann L."/>
            <person name="Andersson J.O."/>
            <person name="Svard S.G."/>
            <person name="Jerlstrom-Hultqvist J."/>
        </authorList>
    </citation>
    <scope>NUCLEOTIDE SEQUENCE [LARGE SCALE GENOMIC DNA]</scope>
    <source>
        <strain evidence="1 2">Roberts-Thomson</strain>
    </source>
</reference>
<evidence type="ECO:0000313" key="1">
    <source>
        <dbReference type="EMBL" id="TNJ26773.1"/>
    </source>
</evidence>
<dbReference type="EMBL" id="VDLU01000004">
    <property type="protein sequence ID" value="TNJ26773.1"/>
    <property type="molecule type" value="Genomic_DNA"/>
</dbReference>
<proteinExistence type="predicted"/>
<comment type="caution">
    <text evidence="1">The sequence shown here is derived from an EMBL/GenBank/DDBJ whole genome shotgun (WGS) entry which is preliminary data.</text>
</comment>
<accession>A0A4Z1SYM7</accession>
<dbReference type="AlphaFoldDB" id="A0A4Z1SYM7"/>
<sequence>MSLPYDGLLSPRPNPWAQMGWLDESGVEVAPPAPAPHGEPVRLTPGEEKNFEFVDISNKQTGTIRRGTVALGAPHVPLVTASMISSSSSDSLLGMAEAVHTNDNEDDTCLVAPAPPEPVRVDYVVKTGSAGTLPAIPTLDELAEQIRAEKERGGVRKRAAKQLRVAPAPRSGFPRNVLVQRAASLLEGVSLPIAPYQEDAAANQTLMDECLAKMSLALSSL</sequence>
<protein>
    <submittedName>
        <fullName evidence="1">Uncharacterized protein</fullName>
    </submittedName>
</protein>
<dbReference type="VEuPathDB" id="GiardiaDB:GMRT_10158"/>
<dbReference type="Proteomes" id="UP000315496">
    <property type="component" value="Chromosome 4"/>
</dbReference>
<organism evidence="1 2">
    <name type="scientific">Giardia muris</name>
    <dbReference type="NCBI Taxonomy" id="5742"/>
    <lineage>
        <taxon>Eukaryota</taxon>
        <taxon>Metamonada</taxon>
        <taxon>Diplomonadida</taxon>
        <taxon>Hexamitidae</taxon>
        <taxon>Giardiinae</taxon>
        <taxon>Giardia</taxon>
    </lineage>
</organism>
<name>A0A4Z1SYM7_GIAMU</name>
<gene>
    <name evidence="1" type="ORF">GMRT_10158</name>
</gene>
<keyword evidence="2" id="KW-1185">Reference proteome</keyword>
<evidence type="ECO:0000313" key="2">
    <source>
        <dbReference type="Proteomes" id="UP000315496"/>
    </source>
</evidence>